<dbReference type="SUPFAM" id="SSF50156">
    <property type="entry name" value="PDZ domain-like"/>
    <property type="match status" value="1"/>
</dbReference>
<feature type="domain" description="Peptidase M61 catalytic" evidence="1">
    <location>
        <begin position="281"/>
        <end position="398"/>
    </location>
</feature>
<evidence type="ECO:0008006" key="4">
    <source>
        <dbReference type="Google" id="ProtNLM"/>
    </source>
</evidence>
<proteinExistence type="predicted"/>
<feature type="domain" description="Peptidase M61 N-terminal" evidence="2">
    <location>
        <begin position="23"/>
        <end position="188"/>
    </location>
</feature>
<dbReference type="EMBL" id="LAZR01000017">
    <property type="protein sequence ID" value="KKO05883.1"/>
    <property type="molecule type" value="Genomic_DNA"/>
</dbReference>
<dbReference type="InterPro" id="IPR040756">
    <property type="entry name" value="Peptidase_M61_N"/>
</dbReference>
<dbReference type="InterPro" id="IPR007963">
    <property type="entry name" value="Peptidase_M61_catalytic"/>
</dbReference>
<gene>
    <name evidence="3" type="ORF">LCGC14_0068950</name>
</gene>
<evidence type="ECO:0000313" key="3">
    <source>
        <dbReference type="EMBL" id="KKO05883.1"/>
    </source>
</evidence>
<reference evidence="3" key="1">
    <citation type="journal article" date="2015" name="Nature">
        <title>Complex archaea that bridge the gap between prokaryotes and eukaryotes.</title>
        <authorList>
            <person name="Spang A."/>
            <person name="Saw J.H."/>
            <person name="Jorgensen S.L."/>
            <person name="Zaremba-Niedzwiedzka K."/>
            <person name="Martijn J."/>
            <person name="Lind A.E."/>
            <person name="van Eijk R."/>
            <person name="Schleper C."/>
            <person name="Guy L."/>
            <person name="Ettema T.J."/>
        </authorList>
    </citation>
    <scope>NUCLEOTIDE SEQUENCE</scope>
</reference>
<protein>
    <recommendedName>
        <fullName evidence="4">PDZ domain-containing protein</fullName>
    </recommendedName>
</protein>
<organism evidence="3">
    <name type="scientific">marine sediment metagenome</name>
    <dbReference type="NCBI Taxonomy" id="412755"/>
    <lineage>
        <taxon>unclassified sequences</taxon>
        <taxon>metagenomes</taxon>
        <taxon>ecological metagenomes</taxon>
    </lineage>
</organism>
<accession>A0A0F9W0Y5</accession>
<name>A0A0F9W0Y5_9ZZZZ</name>
<evidence type="ECO:0000259" key="1">
    <source>
        <dbReference type="Pfam" id="PF05299"/>
    </source>
</evidence>
<dbReference type="InterPro" id="IPR024191">
    <property type="entry name" value="Peptidase_M61"/>
</dbReference>
<comment type="caution">
    <text evidence="3">The sequence shown here is derived from an EMBL/GenBank/DDBJ whole genome shotgun (WGS) entry which is preliminary data.</text>
</comment>
<evidence type="ECO:0000259" key="2">
    <source>
        <dbReference type="Pfam" id="PF17899"/>
    </source>
</evidence>
<dbReference type="Pfam" id="PF17899">
    <property type="entry name" value="Peptidase_M61_N"/>
    <property type="match status" value="1"/>
</dbReference>
<dbReference type="Pfam" id="PF05299">
    <property type="entry name" value="Peptidase_M61"/>
    <property type="match status" value="1"/>
</dbReference>
<dbReference type="Gene3D" id="2.60.40.3650">
    <property type="match status" value="1"/>
</dbReference>
<dbReference type="PIRSF" id="PIRSF016493">
    <property type="entry name" value="Glycyl_aminpptds"/>
    <property type="match status" value="1"/>
</dbReference>
<dbReference type="SUPFAM" id="SSF55486">
    <property type="entry name" value="Metalloproteases ('zincins'), catalytic domain"/>
    <property type="match status" value="1"/>
</dbReference>
<dbReference type="Gene3D" id="2.30.42.10">
    <property type="match status" value="1"/>
</dbReference>
<sequence>MRHFILFIIFGFQSIQLIAQTNSYSISFENAVHHEANISATFPDIASDTLTLRMSRTSPGRYALHEFAKNIYNFKAKDSKGNSLLVSRTNPYEWKIYGHNGQVDITYTLFANRGDGTYSQIDETHAHLNIPATFMYAPSLRERNIKVDFQVREDLNWQIATQLPHVNGSTYSAPDLYYFMDSPTELSNHMTREFNVDGQTIKLALHDPGTEEEADVYFEKVKKVVLEEKKVFGALPSFDYGSYTFLACYVPNASGDGMEHRNSTILTSTRTLANGGMEGNIGTVSHEFFHSWNVERIRPKSLEPFNYKEANMSGELWFAEGFTSYYTNLILCRAGLITPEKYVEGLTGTFNYVWNSPARQFFNPIEMSYQAPFVDASTSVDPVNRENTFISYYSYGSVLGLALDLSLREKGLNLDDFMKLVWNTYGKTENSYTIENLNETLNIYAGDTFGNNFFNGYIHKSNMPQYNELLKTVGVSLSQNNEAAYFGAAVSITDDLYGKIRSNTKIGSPAYIAVLDKDDIITSINNKPFPNGIQFNTFIKDEFKPKDTLSITFLRDGLERKTEVTLTSDPSYAINLVEKNDKTPSKKVLKARQAWLKVE</sequence>
<dbReference type="InterPro" id="IPR036034">
    <property type="entry name" value="PDZ_sf"/>
</dbReference>
<dbReference type="Gene3D" id="1.10.390.10">
    <property type="entry name" value="Neutral Protease Domain 2"/>
    <property type="match status" value="1"/>
</dbReference>
<dbReference type="AlphaFoldDB" id="A0A0F9W0Y5"/>
<dbReference type="InterPro" id="IPR027268">
    <property type="entry name" value="Peptidase_M4/M1_CTD_sf"/>
</dbReference>